<feature type="region of interest" description="Disordered" evidence="1">
    <location>
        <begin position="64"/>
        <end position="92"/>
    </location>
</feature>
<accession>A0AAV7N9Z9</accession>
<dbReference type="EMBL" id="JANPWB010000012">
    <property type="protein sequence ID" value="KAJ1112896.1"/>
    <property type="molecule type" value="Genomic_DNA"/>
</dbReference>
<gene>
    <name evidence="2" type="ORF">NDU88_001157</name>
</gene>
<dbReference type="AlphaFoldDB" id="A0AAV7N9Z9"/>
<sequence length="92" mass="10443">MISHLSDASSEAERSVTFHWRFQRVAFQSRAPYIVSPSAATRASVEHGLDVTHPFERSVLALDERLPGNGTSRKPKPLLLAFPRGRRRQFQK</sequence>
<dbReference type="Proteomes" id="UP001066276">
    <property type="component" value="Chromosome 8"/>
</dbReference>
<keyword evidence="3" id="KW-1185">Reference proteome</keyword>
<evidence type="ECO:0000313" key="2">
    <source>
        <dbReference type="EMBL" id="KAJ1112896.1"/>
    </source>
</evidence>
<proteinExistence type="predicted"/>
<comment type="caution">
    <text evidence="2">The sequence shown here is derived from an EMBL/GenBank/DDBJ whole genome shotgun (WGS) entry which is preliminary data.</text>
</comment>
<name>A0AAV7N9Z9_PLEWA</name>
<reference evidence="2" key="1">
    <citation type="journal article" date="2022" name="bioRxiv">
        <title>Sequencing and chromosome-scale assembly of the giantPleurodeles waltlgenome.</title>
        <authorList>
            <person name="Brown T."/>
            <person name="Elewa A."/>
            <person name="Iarovenko S."/>
            <person name="Subramanian E."/>
            <person name="Araus A.J."/>
            <person name="Petzold A."/>
            <person name="Susuki M."/>
            <person name="Suzuki K.-i.T."/>
            <person name="Hayashi T."/>
            <person name="Toyoda A."/>
            <person name="Oliveira C."/>
            <person name="Osipova E."/>
            <person name="Leigh N.D."/>
            <person name="Simon A."/>
            <person name="Yun M.H."/>
        </authorList>
    </citation>
    <scope>NUCLEOTIDE SEQUENCE</scope>
    <source>
        <strain evidence="2">20211129_DDA</strain>
        <tissue evidence="2">Liver</tissue>
    </source>
</reference>
<organism evidence="2 3">
    <name type="scientific">Pleurodeles waltl</name>
    <name type="common">Iberian ribbed newt</name>
    <dbReference type="NCBI Taxonomy" id="8319"/>
    <lineage>
        <taxon>Eukaryota</taxon>
        <taxon>Metazoa</taxon>
        <taxon>Chordata</taxon>
        <taxon>Craniata</taxon>
        <taxon>Vertebrata</taxon>
        <taxon>Euteleostomi</taxon>
        <taxon>Amphibia</taxon>
        <taxon>Batrachia</taxon>
        <taxon>Caudata</taxon>
        <taxon>Salamandroidea</taxon>
        <taxon>Salamandridae</taxon>
        <taxon>Pleurodelinae</taxon>
        <taxon>Pleurodeles</taxon>
    </lineage>
</organism>
<protein>
    <submittedName>
        <fullName evidence="2">Uncharacterized protein</fullName>
    </submittedName>
</protein>
<evidence type="ECO:0000256" key="1">
    <source>
        <dbReference type="SAM" id="MobiDB-lite"/>
    </source>
</evidence>
<evidence type="ECO:0000313" key="3">
    <source>
        <dbReference type="Proteomes" id="UP001066276"/>
    </source>
</evidence>